<evidence type="ECO:0000256" key="5">
    <source>
        <dbReference type="SAM" id="SignalP"/>
    </source>
</evidence>
<reference evidence="8 9" key="1">
    <citation type="submission" date="2019-09" db="EMBL/GenBank/DDBJ databases">
        <title>Draft genome sequencing of Hungatella hathewayi 123Y-2.</title>
        <authorList>
            <person name="Lv Q."/>
            <person name="Li S."/>
        </authorList>
    </citation>
    <scope>NUCLEOTIDE SEQUENCE [LARGE SCALE GENOMIC DNA]</scope>
    <source>
        <strain evidence="8 9">123Y-2</strain>
    </source>
</reference>
<dbReference type="PANTHER" id="PTHR30024">
    <property type="entry name" value="ALIPHATIC SULFONATES-BINDING PROTEIN-RELATED"/>
    <property type="match status" value="1"/>
</dbReference>
<dbReference type="Gene3D" id="3.40.190.10">
    <property type="entry name" value="Periplasmic binding protein-like II"/>
    <property type="match status" value="2"/>
</dbReference>
<protein>
    <submittedName>
        <fullName evidence="7">Ethanolamine utilization protein EutG</fullName>
    </submittedName>
    <submittedName>
        <fullName evidence="8">PhnD/SsuA/transferrin family substrate-binding protein</fullName>
    </submittedName>
</protein>
<dbReference type="SUPFAM" id="SSF53850">
    <property type="entry name" value="Periplasmic binding protein-like II"/>
    <property type="match status" value="1"/>
</dbReference>
<dbReference type="GO" id="GO:0042597">
    <property type="term" value="C:periplasmic space"/>
    <property type="evidence" value="ECO:0007669"/>
    <property type="project" value="UniProtKB-SubCell"/>
</dbReference>
<keyword evidence="3 5" id="KW-0732">Signal</keyword>
<dbReference type="Proteomes" id="UP001055091">
    <property type="component" value="Unassembled WGS sequence"/>
</dbReference>
<dbReference type="OrthoDB" id="9815602at2"/>
<accession>A0A174XUR4</accession>
<evidence type="ECO:0000313" key="7">
    <source>
        <dbReference type="EMBL" id="GKG99943.1"/>
    </source>
</evidence>
<dbReference type="RefSeq" id="WP_022030679.1">
    <property type="nucleotide sequence ID" value="NZ_BQNJ01000001.1"/>
</dbReference>
<evidence type="ECO:0000259" key="6">
    <source>
        <dbReference type="Pfam" id="PF09084"/>
    </source>
</evidence>
<evidence type="ECO:0000256" key="2">
    <source>
        <dbReference type="ARBA" id="ARBA00010742"/>
    </source>
</evidence>
<organism evidence="7 10">
    <name type="scientific">Hungatella hathewayi</name>
    <dbReference type="NCBI Taxonomy" id="154046"/>
    <lineage>
        <taxon>Bacteria</taxon>
        <taxon>Bacillati</taxon>
        <taxon>Bacillota</taxon>
        <taxon>Clostridia</taxon>
        <taxon>Lachnospirales</taxon>
        <taxon>Lachnospiraceae</taxon>
        <taxon>Hungatella</taxon>
    </lineage>
</organism>
<dbReference type="InterPro" id="IPR015168">
    <property type="entry name" value="SsuA/THI5"/>
</dbReference>
<reference evidence="7" key="2">
    <citation type="submission" date="2022-01" db="EMBL/GenBank/DDBJ databases">
        <title>Novel bile acid biosynthetic pathways are enriched in the microbiome of centenarians.</title>
        <authorList>
            <person name="Sato Y."/>
            <person name="Atarashi K."/>
            <person name="Plichta R.D."/>
            <person name="Arai Y."/>
            <person name="Sasajima S."/>
            <person name="Kearney M.S."/>
            <person name="Suda W."/>
            <person name="Takeshita K."/>
            <person name="Sasaki T."/>
            <person name="Okamoto S."/>
            <person name="Skelly N.A."/>
            <person name="Okamura Y."/>
            <person name="Vlamakis H."/>
            <person name="Li Y."/>
            <person name="Tanoue T."/>
            <person name="Takei H."/>
            <person name="Nittono H."/>
            <person name="Narushima S."/>
            <person name="Irie J."/>
            <person name="Itoh H."/>
            <person name="Moriya K."/>
            <person name="Sugiura Y."/>
            <person name="Suematsu M."/>
            <person name="Moritoki N."/>
            <person name="Shibata S."/>
            <person name="Littman R.D."/>
            <person name="Fischbach A.M."/>
            <person name="Uwamino Y."/>
            <person name="Inoue T."/>
            <person name="Honda A."/>
            <person name="Hattori M."/>
            <person name="Murai T."/>
            <person name="Xavier J.R."/>
            <person name="Hirose N."/>
            <person name="Honda K."/>
        </authorList>
    </citation>
    <scope>NUCLEOTIDE SEQUENCE</scope>
    <source>
        <strain evidence="7">CE91-St55</strain>
    </source>
</reference>
<feature type="compositionally biased region" description="Basic and acidic residues" evidence="4">
    <location>
        <begin position="43"/>
        <end position="59"/>
    </location>
</feature>
<proteinExistence type="inferred from homology"/>
<dbReference type="EMBL" id="BQNJ01000001">
    <property type="protein sequence ID" value="GKG99943.1"/>
    <property type="molecule type" value="Genomic_DNA"/>
</dbReference>
<evidence type="ECO:0000313" key="8">
    <source>
        <dbReference type="EMBL" id="MUB66129.1"/>
    </source>
</evidence>
<feature type="signal peptide" evidence="5">
    <location>
        <begin position="1"/>
        <end position="18"/>
    </location>
</feature>
<feature type="compositionally biased region" description="Low complexity" evidence="4">
    <location>
        <begin position="26"/>
        <end position="42"/>
    </location>
</feature>
<feature type="region of interest" description="Disordered" evidence="4">
    <location>
        <begin position="26"/>
        <end position="59"/>
    </location>
</feature>
<evidence type="ECO:0000313" key="10">
    <source>
        <dbReference type="Proteomes" id="UP001055091"/>
    </source>
</evidence>
<dbReference type="Proteomes" id="UP000434223">
    <property type="component" value="Unassembled WGS sequence"/>
</dbReference>
<comment type="subcellular location">
    <subcellularLocation>
        <location evidence="1">Periplasm</location>
    </subcellularLocation>
</comment>
<feature type="domain" description="SsuA/THI5-like" evidence="6">
    <location>
        <begin position="81"/>
        <end position="281"/>
    </location>
</feature>
<evidence type="ECO:0000256" key="1">
    <source>
        <dbReference type="ARBA" id="ARBA00004418"/>
    </source>
</evidence>
<evidence type="ECO:0000256" key="3">
    <source>
        <dbReference type="ARBA" id="ARBA00022729"/>
    </source>
</evidence>
<gene>
    <name evidence="7" type="ORF">CE91St55_19250</name>
    <name evidence="8" type="ORF">GNE07_24205</name>
</gene>
<comment type="caution">
    <text evidence="7">The sequence shown here is derived from an EMBL/GenBank/DDBJ whole genome shotgun (WGS) entry which is preliminary data.</text>
</comment>
<feature type="chain" id="PRO_5042683901" evidence="5">
    <location>
        <begin position="19"/>
        <end position="362"/>
    </location>
</feature>
<name>A0A174XUR4_9FIRM</name>
<evidence type="ECO:0000256" key="4">
    <source>
        <dbReference type="SAM" id="MobiDB-lite"/>
    </source>
</evidence>
<dbReference type="EMBL" id="WNME01000022">
    <property type="protein sequence ID" value="MUB66129.1"/>
    <property type="molecule type" value="Genomic_DNA"/>
</dbReference>
<dbReference type="PANTHER" id="PTHR30024:SF47">
    <property type="entry name" value="TAURINE-BINDING PERIPLASMIC PROTEIN"/>
    <property type="match status" value="1"/>
</dbReference>
<sequence length="362" mass="38423">MKKALPLIMAALVAASLAGCGSSKTEATTAAPAETTTAAQAETTKEETKAEETTEAPTEAKAEPITMNVAYMPNYGSLWSVMTAKEKGYFDEEGITVNLVEFADGPTIIAAMESGSIDVGYIGQGAHKLCVNGQAKIFALSHISNGDALIAGPGITKVEDLKGKKVAYSSGTSSEDILVNSLTKAGMTMDDITAVDMDASGIVTAMISGGVDACATWSPNSLKILEEVKDSTKLCDNLTFSDTTVSLASWIATPKYAEANQDKILRFTKALFKAMDYAADDHYDEVAKYVSTQTATDYDSVYAQRGDADWLTGKEVSEGAADGTVENYYKIQQDNFINSGVVEKEVPVADYVMIDNMIEAGK</sequence>
<comment type="similarity">
    <text evidence="2">Belongs to the bacterial solute-binding protein SsuA/TauA family.</text>
</comment>
<dbReference type="AlphaFoldDB" id="A0A174XUR4"/>
<evidence type="ECO:0000313" key="9">
    <source>
        <dbReference type="Proteomes" id="UP000434223"/>
    </source>
</evidence>
<dbReference type="Pfam" id="PF09084">
    <property type="entry name" value="NMT1"/>
    <property type="match status" value="1"/>
</dbReference>
<dbReference type="PROSITE" id="PS51257">
    <property type="entry name" value="PROKAR_LIPOPROTEIN"/>
    <property type="match status" value="1"/>
</dbReference>